<gene>
    <name evidence="1" type="ORF">Tci_636087</name>
</gene>
<name>A0A699JZU6_TANCI</name>
<dbReference type="AlphaFoldDB" id="A0A699JZU6"/>
<sequence length="282" mass="31823">MSIKEEIKQEGSVRDYYDAFISHHDAFICSTRKLGINEGYLATIFIYGLQSEIKNKINMFKLEFLLDAYHLACFQEIANELVKGRTKALFTHTSCVKDSWEVMDENGRDLVNGVAGMEVDSGGNGYSNSDVMDVDDVGINLSKEDVNRDFHEEVKNSKECDGSPYLEMITEVVKNKLSVMGLGNDNDKILDGANGCEINESNVRSFTDEHGIRMVEVDKKSGKEDGKDIESNSLKQGVKNDLDVSWKYDVEREGIELRISEIDDKSKYVDAFDDDCKETESR</sequence>
<reference evidence="1" key="1">
    <citation type="journal article" date="2019" name="Sci. Rep.">
        <title>Draft genome of Tanacetum cinerariifolium, the natural source of mosquito coil.</title>
        <authorList>
            <person name="Yamashiro T."/>
            <person name="Shiraishi A."/>
            <person name="Satake H."/>
            <person name="Nakayama K."/>
        </authorList>
    </citation>
    <scope>NUCLEOTIDE SEQUENCE</scope>
</reference>
<organism evidence="1">
    <name type="scientific">Tanacetum cinerariifolium</name>
    <name type="common">Dalmatian daisy</name>
    <name type="synonym">Chrysanthemum cinerariifolium</name>
    <dbReference type="NCBI Taxonomy" id="118510"/>
    <lineage>
        <taxon>Eukaryota</taxon>
        <taxon>Viridiplantae</taxon>
        <taxon>Streptophyta</taxon>
        <taxon>Embryophyta</taxon>
        <taxon>Tracheophyta</taxon>
        <taxon>Spermatophyta</taxon>
        <taxon>Magnoliopsida</taxon>
        <taxon>eudicotyledons</taxon>
        <taxon>Gunneridae</taxon>
        <taxon>Pentapetalae</taxon>
        <taxon>asterids</taxon>
        <taxon>campanulids</taxon>
        <taxon>Asterales</taxon>
        <taxon>Asteraceae</taxon>
        <taxon>Asteroideae</taxon>
        <taxon>Anthemideae</taxon>
        <taxon>Anthemidinae</taxon>
        <taxon>Tanacetum</taxon>
    </lineage>
</organism>
<accession>A0A699JZU6</accession>
<feature type="non-terminal residue" evidence="1">
    <location>
        <position position="282"/>
    </location>
</feature>
<proteinExistence type="predicted"/>
<protein>
    <submittedName>
        <fullName evidence="1">Uncharacterized protein</fullName>
    </submittedName>
</protein>
<dbReference type="EMBL" id="BKCJ010460312">
    <property type="protein sequence ID" value="GFA64115.1"/>
    <property type="molecule type" value="Genomic_DNA"/>
</dbReference>
<comment type="caution">
    <text evidence="1">The sequence shown here is derived from an EMBL/GenBank/DDBJ whole genome shotgun (WGS) entry which is preliminary data.</text>
</comment>
<evidence type="ECO:0000313" key="1">
    <source>
        <dbReference type="EMBL" id="GFA64115.1"/>
    </source>
</evidence>